<feature type="transmembrane region" description="Helical" evidence="2">
    <location>
        <begin position="12"/>
        <end position="31"/>
    </location>
</feature>
<dbReference type="Proteomes" id="UP000008460">
    <property type="component" value="Chromosome"/>
</dbReference>
<feature type="region of interest" description="Disordered" evidence="1">
    <location>
        <begin position="36"/>
        <end position="82"/>
    </location>
</feature>
<reference evidence="3 4" key="1">
    <citation type="submission" date="2011-04" db="EMBL/GenBank/DDBJ databases">
        <title>Complete sequence of Cellulomonas fimi ATCC 484.</title>
        <authorList>
            <consortium name="US DOE Joint Genome Institute"/>
            <person name="Lucas S."/>
            <person name="Han J."/>
            <person name="Lapidus A."/>
            <person name="Cheng J.-F."/>
            <person name="Goodwin L."/>
            <person name="Pitluck S."/>
            <person name="Peters L."/>
            <person name="Chertkov O."/>
            <person name="Detter J.C."/>
            <person name="Han C."/>
            <person name="Tapia R."/>
            <person name="Land M."/>
            <person name="Hauser L."/>
            <person name="Kyrpides N."/>
            <person name="Ivanova N."/>
            <person name="Ovchinnikova G."/>
            <person name="Pagani I."/>
            <person name="Mead D."/>
            <person name="Brumm P."/>
            <person name="Woyke T."/>
        </authorList>
    </citation>
    <scope>NUCLEOTIDE SEQUENCE [LARGE SCALE GENOMIC DNA]</scope>
    <source>
        <strain evidence="4">ATCC 484 / DSM 20113 / JCM 1341 / NBRC 15513 / NCIMB 8980 / NCTC 7547</strain>
    </source>
</reference>
<keyword evidence="2" id="KW-0472">Membrane</keyword>
<keyword evidence="2" id="KW-0812">Transmembrane</keyword>
<name>F4H5L8_CELFA</name>
<evidence type="ECO:0000313" key="4">
    <source>
        <dbReference type="Proteomes" id="UP000008460"/>
    </source>
</evidence>
<dbReference type="HOGENOM" id="CLU_1114254_0_0_11"/>
<gene>
    <name evidence="3" type="ordered locus">Celf_0196</name>
</gene>
<accession>F4H5L8</accession>
<dbReference type="EMBL" id="CP002666">
    <property type="protein sequence ID" value="AEE44342.1"/>
    <property type="molecule type" value="Genomic_DNA"/>
</dbReference>
<keyword evidence="2" id="KW-1133">Transmembrane helix</keyword>
<sequence>MHLLSTLFGDMLSPVGAGVLLLVVVLGLLVARRRNAGRAGRPPTVSRHVSWVGPPSGPRRRPTSAGRVPATVTDGGASGADVDWRAPEDEIRAALRQLRDDLGTELSERATVRSPGPPASGRAGADWDPDDVSVVPRTPGAAYVSWSQGRRNVQVNVSVGAHRLRWLLPRDDQAVASVRQVVEAAVAGRVQVGAREEDHGGRLTHACGRYCRASLEDGRLVEDPDLYAAWRSRGAVRPVEWTSWAEPYA</sequence>
<keyword evidence="4" id="KW-1185">Reference proteome</keyword>
<dbReference type="KEGG" id="cfi:Celf_0196"/>
<dbReference type="STRING" id="590998.Celf_0196"/>
<dbReference type="AlphaFoldDB" id="F4H5L8"/>
<feature type="region of interest" description="Disordered" evidence="1">
    <location>
        <begin position="105"/>
        <end position="131"/>
    </location>
</feature>
<evidence type="ECO:0000256" key="1">
    <source>
        <dbReference type="SAM" id="MobiDB-lite"/>
    </source>
</evidence>
<evidence type="ECO:0000256" key="2">
    <source>
        <dbReference type="SAM" id="Phobius"/>
    </source>
</evidence>
<organism evidence="3 4">
    <name type="scientific">Cellulomonas fimi (strain ATCC 484 / DSM 20113 / JCM 1341 / CCUG 24087 / LMG 16345 / NBRC 15513 / NCIMB 8980 / NCTC 7547 / NRS-133)</name>
    <dbReference type="NCBI Taxonomy" id="590998"/>
    <lineage>
        <taxon>Bacteria</taxon>
        <taxon>Bacillati</taxon>
        <taxon>Actinomycetota</taxon>
        <taxon>Actinomycetes</taxon>
        <taxon>Micrococcales</taxon>
        <taxon>Cellulomonadaceae</taxon>
        <taxon>Cellulomonas</taxon>
    </lineage>
</organism>
<evidence type="ECO:0000313" key="3">
    <source>
        <dbReference type="EMBL" id="AEE44342.1"/>
    </source>
</evidence>
<protein>
    <submittedName>
        <fullName evidence="3">Uncharacterized protein</fullName>
    </submittedName>
</protein>
<proteinExistence type="predicted"/>